<evidence type="ECO:0000313" key="2">
    <source>
        <dbReference type="EMBL" id="MBB3763729.1"/>
    </source>
</evidence>
<sequence length="179" mass="18427">MVTEKTKLPEGTDQIVPGASTTGNMTDTTGTTATTGSGTTTSQSEVVQPTAKDKAVAKIKEGQKKVATEAAGKARGMVGDGLVKSSEAVGNIAKLVSDTASGLDENLGAEYGDYARKAASYLDDTSRKLATKDPDELIDDTREFVRKSPGVALAGAAIVGFAIARLIQSGLDAEKTSDR</sequence>
<dbReference type="AlphaFoldDB" id="A0A839YX11"/>
<proteinExistence type="predicted"/>
<gene>
    <name evidence="2" type="ORF">FHS50_000752</name>
</gene>
<name>A0A839YX11_9SPHN</name>
<keyword evidence="3" id="KW-1185">Reference proteome</keyword>
<dbReference type="Proteomes" id="UP000578569">
    <property type="component" value="Unassembled WGS sequence"/>
</dbReference>
<dbReference type="RefSeq" id="WP_183933058.1">
    <property type="nucleotide sequence ID" value="NZ_JACICF010000001.1"/>
</dbReference>
<feature type="compositionally biased region" description="Low complexity" evidence="1">
    <location>
        <begin position="20"/>
        <end position="44"/>
    </location>
</feature>
<feature type="compositionally biased region" description="Basic and acidic residues" evidence="1">
    <location>
        <begin position="1"/>
        <end position="10"/>
    </location>
</feature>
<feature type="region of interest" description="Disordered" evidence="1">
    <location>
        <begin position="1"/>
        <end position="49"/>
    </location>
</feature>
<accession>A0A839YX11</accession>
<organism evidence="2 3">
    <name type="scientific">Sphingomicrobium lutaoense</name>
    <dbReference type="NCBI Taxonomy" id="515949"/>
    <lineage>
        <taxon>Bacteria</taxon>
        <taxon>Pseudomonadati</taxon>
        <taxon>Pseudomonadota</taxon>
        <taxon>Alphaproteobacteria</taxon>
        <taxon>Sphingomonadales</taxon>
        <taxon>Sphingomonadaceae</taxon>
        <taxon>Sphingomicrobium</taxon>
    </lineage>
</organism>
<comment type="caution">
    <text evidence="2">The sequence shown here is derived from an EMBL/GenBank/DDBJ whole genome shotgun (WGS) entry which is preliminary data.</text>
</comment>
<dbReference type="EMBL" id="JACICF010000001">
    <property type="protein sequence ID" value="MBB3763729.1"/>
    <property type="molecule type" value="Genomic_DNA"/>
</dbReference>
<protein>
    <submittedName>
        <fullName evidence="2">ElaB/YqjD/DUF883 family membrane-anchored ribosome-binding protein</fullName>
    </submittedName>
</protein>
<reference evidence="2 3" key="1">
    <citation type="submission" date="2020-08" db="EMBL/GenBank/DDBJ databases">
        <title>Genomic Encyclopedia of Type Strains, Phase IV (KMG-IV): sequencing the most valuable type-strain genomes for metagenomic binning, comparative biology and taxonomic classification.</title>
        <authorList>
            <person name="Goeker M."/>
        </authorList>
    </citation>
    <scope>NUCLEOTIDE SEQUENCE [LARGE SCALE GENOMIC DNA]</scope>
    <source>
        <strain evidence="2 3">DSM 24194</strain>
    </source>
</reference>
<evidence type="ECO:0000256" key="1">
    <source>
        <dbReference type="SAM" id="MobiDB-lite"/>
    </source>
</evidence>
<evidence type="ECO:0000313" key="3">
    <source>
        <dbReference type="Proteomes" id="UP000578569"/>
    </source>
</evidence>